<dbReference type="AlphaFoldDB" id="M3DDI6"/>
<dbReference type="GeneID" id="27899565"/>
<dbReference type="InterPro" id="IPR018843">
    <property type="entry name" value="Utp8_b-prop"/>
</dbReference>
<reference evidence="2 3" key="1">
    <citation type="journal article" date="2012" name="PLoS Pathog.">
        <title>Diverse lifestyles and strategies of plant pathogenesis encoded in the genomes of eighteen Dothideomycetes fungi.</title>
        <authorList>
            <person name="Ohm R.A."/>
            <person name="Feau N."/>
            <person name="Henrissat B."/>
            <person name="Schoch C.L."/>
            <person name="Horwitz B.A."/>
            <person name="Barry K.W."/>
            <person name="Condon B.J."/>
            <person name="Copeland A.C."/>
            <person name="Dhillon B."/>
            <person name="Glaser F."/>
            <person name="Hesse C.N."/>
            <person name="Kosti I."/>
            <person name="LaButti K."/>
            <person name="Lindquist E.A."/>
            <person name="Lucas S."/>
            <person name="Salamov A.A."/>
            <person name="Bradshaw R.E."/>
            <person name="Ciuffetti L."/>
            <person name="Hamelin R.C."/>
            <person name="Kema G.H.J."/>
            <person name="Lawrence C."/>
            <person name="Scott J.A."/>
            <person name="Spatafora J.W."/>
            <person name="Turgeon B.G."/>
            <person name="de Wit P.J.G.M."/>
            <person name="Zhong S."/>
            <person name="Goodwin S.B."/>
            <person name="Grigoriev I.V."/>
        </authorList>
    </citation>
    <scope>NUCLEOTIDE SEQUENCE [LARGE SCALE GENOMIC DNA]</scope>
    <source>
        <strain evidence="2 3">SO2202</strain>
    </source>
</reference>
<dbReference type="HOGENOM" id="CLU_013566_0_0_1"/>
<sequence length="892" mass="98487">MSIEEPYTIATLPRPLDQEHGRIHPATVSSLSGSRKRKRHEIAVGVDGEGVNIYNVQTQSIVSSYALPPQSYLAAPPCSIYCKRAKPLQSQRHTYLAIHTRSNDSRSRLVGITEDLGRPLMDSHEPRAPTKRERKLRDGKVAGLDVVPVSDAKGGIAPVLISYENGNVDCISGDLSGTRWEHSSTDGGLVEYAAVVDLDTARRGLLKNREDVLALLGPHVSDSANGNAPLLCQVIRIPQQASSQLRVYALRDVGTTTLQGQRSKLDLVLSYDVPAKHGDGRSVYELHASSGMLYQCVGQRVAIFDVSGTTPRLSFESGRKSGQVQSFSRLSAGAVIVVSQGRLAVYDTKFGSILGALTLPHDQTTAQNQPTPALLNHFTDLGILVALDGMKLIAFQLGEAIEDVKRSRAQGALLSDVIGKGKFTNEAQHLDIYSRRDKKQKKWEEWKAKVDTIAQQHDTRALERRVAQDIHVANDDKHEETETLANGVTNGAEGAYVEWDLLPQHFDSPYVDRRKAVYVLGKMFAWRSKTSGFILGQRHLELVLPSRNILRWLALAGYLTATEVEHALPQAVEGFASRPYIAPGDIIRAVSEADPSFVLLHSLLALPAYWELPEVVQALQVLIASFDDQLDSERETQQFLTNGDVDMVDDDRSEAKIEAEEAAAFAEVERVTNFLEAGVSTRSAAFRKCLDRLQEFPQKNVTKVMRAQMSQDDIIYFIHIMRLELANGGWTRPYAGQVEEELSSDFTSLGEAQDLHPSNQAIRTIANLLSCSVDAIGLSGWLIGQSGNSWSTEDLIESMVNETSAVVEGIYHLESLETFLREVEKTGASIDLKQSTERKRKHEEMEWTPETALMPLGGRIEPPLLSGKKSKAVTAEQKSRGVGKYSFERIRI</sequence>
<dbReference type="STRING" id="692275.M3DDI6"/>
<accession>M3DDI6</accession>
<evidence type="ECO:0000313" key="3">
    <source>
        <dbReference type="Proteomes" id="UP000016931"/>
    </source>
</evidence>
<evidence type="ECO:0000259" key="1">
    <source>
        <dbReference type="Pfam" id="PF10395"/>
    </source>
</evidence>
<dbReference type="Pfam" id="PF10395">
    <property type="entry name" value="Utp8_b_propeller"/>
    <property type="match status" value="1"/>
</dbReference>
<name>M3DDI6_SPHMS</name>
<dbReference type="eggNOG" id="ENOG502S1FV">
    <property type="taxonomic scope" value="Eukaryota"/>
</dbReference>
<dbReference type="OMA" id="GGWLFND"/>
<proteinExistence type="predicted"/>
<dbReference type="Proteomes" id="UP000016931">
    <property type="component" value="Unassembled WGS sequence"/>
</dbReference>
<feature type="domain" description="Utp8 beta-propeller" evidence="1">
    <location>
        <begin position="2"/>
        <end position="365"/>
    </location>
</feature>
<evidence type="ECO:0000313" key="2">
    <source>
        <dbReference type="EMBL" id="EMF15879.1"/>
    </source>
</evidence>
<dbReference type="OrthoDB" id="5330858at2759"/>
<keyword evidence="3" id="KW-1185">Reference proteome</keyword>
<dbReference type="EMBL" id="KB456261">
    <property type="protein sequence ID" value="EMF15879.1"/>
    <property type="molecule type" value="Genomic_DNA"/>
</dbReference>
<protein>
    <recommendedName>
        <fullName evidence="1">Utp8 beta-propeller domain-containing protein</fullName>
    </recommendedName>
</protein>
<gene>
    <name evidence="2" type="ORF">SEPMUDRAFT_131473</name>
</gene>
<dbReference type="RefSeq" id="XP_016764000.1">
    <property type="nucleotide sequence ID" value="XM_016902428.1"/>
</dbReference>
<organism evidence="2 3">
    <name type="scientific">Sphaerulina musiva (strain SO2202)</name>
    <name type="common">Poplar stem canker fungus</name>
    <name type="synonym">Septoria musiva</name>
    <dbReference type="NCBI Taxonomy" id="692275"/>
    <lineage>
        <taxon>Eukaryota</taxon>
        <taxon>Fungi</taxon>
        <taxon>Dikarya</taxon>
        <taxon>Ascomycota</taxon>
        <taxon>Pezizomycotina</taxon>
        <taxon>Dothideomycetes</taxon>
        <taxon>Dothideomycetidae</taxon>
        <taxon>Mycosphaerellales</taxon>
        <taxon>Mycosphaerellaceae</taxon>
        <taxon>Sphaerulina</taxon>
    </lineage>
</organism>